<feature type="transmembrane region" description="Helical" evidence="7">
    <location>
        <begin position="64"/>
        <end position="81"/>
    </location>
</feature>
<dbReference type="PANTHER" id="PTHR33778:SF1">
    <property type="entry name" value="MAGNESIUM TRANSPORTER YHID-RELATED"/>
    <property type="match status" value="1"/>
</dbReference>
<evidence type="ECO:0000259" key="8">
    <source>
        <dbReference type="Pfam" id="PF02308"/>
    </source>
</evidence>
<dbReference type="InterPro" id="IPR049177">
    <property type="entry name" value="MgtC_SapB_SrpB_YhiD_N"/>
</dbReference>
<evidence type="ECO:0000256" key="1">
    <source>
        <dbReference type="ARBA" id="ARBA00004651"/>
    </source>
</evidence>
<evidence type="ECO:0000256" key="3">
    <source>
        <dbReference type="ARBA" id="ARBA00022475"/>
    </source>
</evidence>
<dbReference type="PANTHER" id="PTHR33778">
    <property type="entry name" value="PROTEIN MGTC"/>
    <property type="match status" value="1"/>
</dbReference>
<organism evidence="9 10">
    <name type="scientific">Siphonobacter aquaeclarae</name>
    <dbReference type="NCBI Taxonomy" id="563176"/>
    <lineage>
        <taxon>Bacteria</taxon>
        <taxon>Pseudomonadati</taxon>
        <taxon>Bacteroidota</taxon>
        <taxon>Cytophagia</taxon>
        <taxon>Cytophagales</taxon>
        <taxon>Cytophagaceae</taxon>
        <taxon>Siphonobacter</taxon>
    </lineage>
</organism>
<reference evidence="9 10" key="1">
    <citation type="submission" date="2016-10" db="EMBL/GenBank/DDBJ databases">
        <authorList>
            <person name="de Groot N.N."/>
        </authorList>
    </citation>
    <scope>NUCLEOTIDE SEQUENCE [LARGE SCALE GENOMIC DNA]</scope>
    <source>
        <strain evidence="9 10">DSM 21668</strain>
    </source>
</reference>
<evidence type="ECO:0000256" key="4">
    <source>
        <dbReference type="ARBA" id="ARBA00022692"/>
    </source>
</evidence>
<dbReference type="STRING" id="563176.SAMN04488090_2215"/>
<dbReference type="RefSeq" id="WP_093201751.1">
    <property type="nucleotide sequence ID" value="NZ_FNGS01000004.1"/>
</dbReference>
<dbReference type="Proteomes" id="UP000198901">
    <property type="component" value="Unassembled WGS sequence"/>
</dbReference>
<feature type="transmembrane region" description="Helical" evidence="7">
    <location>
        <begin position="112"/>
        <end position="131"/>
    </location>
</feature>
<evidence type="ECO:0000256" key="6">
    <source>
        <dbReference type="ARBA" id="ARBA00023136"/>
    </source>
</evidence>
<proteinExistence type="inferred from homology"/>
<keyword evidence="4 7" id="KW-0812">Transmembrane</keyword>
<dbReference type="PRINTS" id="PR01837">
    <property type="entry name" value="MGTCSAPBPROT"/>
</dbReference>
<comment type="similarity">
    <text evidence="2">Belongs to the MgtC/SapB family.</text>
</comment>
<comment type="subcellular location">
    <subcellularLocation>
        <location evidence="1">Cell membrane</location>
        <topology evidence="1">Multi-pass membrane protein</topology>
    </subcellularLocation>
</comment>
<gene>
    <name evidence="9" type="ORF">SAMN04488090_2215</name>
</gene>
<evidence type="ECO:0000256" key="7">
    <source>
        <dbReference type="SAM" id="Phobius"/>
    </source>
</evidence>
<name>A0A1G9PLU0_9BACT</name>
<feature type="transmembrane region" description="Helical" evidence="7">
    <location>
        <begin position="33"/>
        <end position="52"/>
    </location>
</feature>
<dbReference type="OrthoDB" id="9811198at2"/>
<dbReference type="GO" id="GO:0005886">
    <property type="term" value="C:plasma membrane"/>
    <property type="evidence" value="ECO:0007669"/>
    <property type="project" value="UniProtKB-SubCell"/>
</dbReference>
<keyword evidence="3" id="KW-1003">Cell membrane</keyword>
<feature type="transmembrane region" description="Helical" evidence="7">
    <location>
        <begin position="6"/>
        <end position="24"/>
    </location>
</feature>
<dbReference type="Pfam" id="PF02308">
    <property type="entry name" value="MgtC"/>
    <property type="match status" value="1"/>
</dbReference>
<dbReference type="EMBL" id="FNGS01000004">
    <property type="protein sequence ID" value="SDL99187.1"/>
    <property type="molecule type" value="Genomic_DNA"/>
</dbReference>
<keyword evidence="5 7" id="KW-1133">Transmembrane helix</keyword>
<accession>A0A1G9PLU0</accession>
<sequence>MDLFENSIALQMGVSLIVGITIGLERELRGKAAGLRTFALICMGSTIFTIISKEIGYPSSTDRIASNIVTGIGFLGAGVIFKEQDRVAGLTTAAAIWATSSLGMAIGEGKFWLSVLGTIAILTILVVFHYVEKGLNRLHLARSYRIVYQDPTALGDLCHDLFKKYNLSSSRGPQSLHREYIVSNWKVRGKRANHEAFIAEMMKDPKVRELGY</sequence>
<dbReference type="InterPro" id="IPR003416">
    <property type="entry name" value="MgtC/SapB/SrpB/YhiD_fam"/>
</dbReference>
<evidence type="ECO:0000256" key="2">
    <source>
        <dbReference type="ARBA" id="ARBA00009298"/>
    </source>
</evidence>
<protein>
    <submittedName>
        <fullName evidence="9">Putative Mg2+ transporter-C (MgtC) family protein</fullName>
    </submittedName>
</protein>
<keyword evidence="10" id="KW-1185">Reference proteome</keyword>
<evidence type="ECO:0000313" key="9">
    <source>
        <dbReference type="EMBL" id="SDL99187.1"/>
    </source>
</evidence>
<feature type="domain" description="MgtC/SapB/SrpB/YhiD N-terminal" evidence="8">
    <location>
        <begin position="13"/>
        <end position="133"/>
    </location>
</feature>
<evidence type="ECO:0000256" key="5">
    <source>
        <dbReference type="ARBA" id="ARBA00022989"/>
    </source>
</evidence>
<keyword evidence="6 7" id="KW-0472">Membrane</keyword>
<dbReference type="AlphaFoldDB" id="A0A1G9PLU0"/>
<evidence type="ECO:0000313" key="10">
    <source>
        <dbReference type="Proteomes" id="UP000198901"/>
    </source>
</evidence>